<evidence type="ECO:0000313" key="1">
    <source>
        <dbReference type="EMBL" id="ASU33282.1"/>
    </source>
</evidence>
<accession>A0A223NTS8</accession>
<evidence type="ECO:0000313" key="2">
    <source>
        <dbReference type="Proteomes" id="UP000215002"/>
    </source>
</evidence>
<gene>
    <name evidence="1" type="ORF">MuYL_1384</name>
</gene>
<name>A0A223NTS8_9SPHI</name>
<organism evidence="1 2">
    <name type="scientific">Mucilaginibacter xinganensis</name>
    <dbReference type="NCBI Taxonomy" id="1234841"/>
    <lineage>
        <taxon>Bacteria</taxon>
        <taxon>Pseudomonadati</taxon>
        <taxon>Bacteroidota</taxon>
        <taxon>Sphingobacteriia</taxon>
        <taxon>Sphingobacteriales</taxon>
        <taxon>Sphingobacteriaceae</taxon>
        <taxon>Mucilaginibacter</taxon>
    </lineage>
</organism>
<protein>
    <submittedName>
        <fullName evidence="1">Uncharacterized protein</fullName>
    </submittedName>
</protein>
<dbReference type="Proteomes" id="UP000215002">
    <property type="component" value="Chromosome"/>
</dbReference>
<keyword evidence="2" id="KW-1185">Reference proteome</keyword>
<sequence length="50" mass="5706">MAILTNQSDPYIPLYRLLKAAADIIMHFIFKKTHCNTHPPANKSYLFTGV</sequence>
<reference evidence="1 2" key="1">
    <citation type="submission" date="2017-08" db="EMBL/GenBank/DDBJ databases">
        <title>Complete genome sequence of Mucilaginibacter sp. strain BJC16-A31.</title>
        <authorList>
            <consortium name="Henan University of Science and Technology"/>
            <person name="You X."/>
        </authorList>
    </citation>
    <scope>NUCLEOTIDE SEQUENCE [LARGE SCALE GENOMIC DNA]</scope>
    <source>
        <strain evidence="1 2">BJC16-A31</strain>
    </source>
</reference>
<proteinExistence type="predicted"/>
<dbReference type="KEGG" id="muc:MuYL_1384"/>
<dbReference type="EMBL" id="CP022743">
    <property type="protein sequence ID" value="ASU33282.1"/>
    <property type="molecule type" value="Genomic_DNA"/>
</dbReference>
<dbReference type="AlphaFoldDB" id="A0A223NTS8"/>